<dbReference type="FunFam" id="2.130.10.10:FF:000657">
    <property type="entry name" value="U3 small nucleolar RNA associated protein"/>
    <property type="match status" value="1"/>
</dbReference>
<feature type="region of interest" description="Disordered" evidence="8">
    <location>
        <begin position="417"/>
        <end position="446"/>
    </location>
</feature>
<keyword evidence="11" id="KW-1185">Reference proteome</keyword>
<dbReference type="PANTHER" id="PTHR22851">
    <property type="entry name" value="U3 SMALL NUCLEOLAR RNA U3 SNORNA ASSOCIATED PROTEIN"/>
    <property type="match status" value="1"/>
</dbReference>
<comment type="subcellular location">
    <subcellularLocation>
        <location evidence="1">Nucleus</location>
        <location evidence="1">Nucleolus</location>
    </subcellularLocation>
</comment>
<dbReference type="Pfam" id="PF00400">
    <property type="entry name" value="WD40"/>
    <property type="match status" value="5"/>
</dbReference>
<dbReference type="GO" id="GO:0000462">
    <property type="term" value="P:maturation of SSU-rRNA from tricistronic rRNA transcript (SSU-rRNA, 5.8S rRNA, LSU-rRNA)"/>
    <property type="evidence" value="ECO:0007669"/>
    <property type="project" value="TreeGrafter"/>
</dbReference>
<comment type="caution">
    <text evidence="10">The sequence shown here is derived from an EMBL/GenBank/DDBJ whole genome shotgun (WGS) entry which is preliminary data.</text>
</comment>
<evidence type="ECO:0000256" key="1">
    <source>
        <dbReference type="ARBA" id="ARBA00004604"/>
    </source>
</evidence>
<comment type="similarity">
    <text evidence="2">Belongs to the WD repeat DCAF13/WDSOF1 family.</text>
</comment>
<organism evidence="10 11">
    <name type="scientific">Polyplosphaeria fusca</name>
    <dbReference type="NCBI Taxonomy" id="682080"/>
    <lineage>
        <taxon>Eukaryota</taxon>
        <taxon>Fungi</taxon>
        <taxon>Dikarya</taxon>
        <taxon>Ascomycota</taxon>
        <taxon>Pezizomycotina</taxon>
        <taxon>Dothideomycetes</taxon>
        <taxon>Pleosporomycetidae</taxon>
        <taxon>Pleosporales</taxon>
        <taxon>Tetraplosphaeriaceae</taxon>
        <taxon>Polyplosphaeria</taxon>
    </lineage>
</organism>
<dbReference type="InterPro" id="IPR001680">
    <property type="entry name" value="WD40_rpt"/>
</dbReference>
<evidence type="ECO:0000313" key="11">
    <source>
        <dbReference type="Proteomes" id="UP000799444"/>
    </source>
</evidence>
<evidence type="ECO:0000256" key="5">
    <source>
        <dbReference type="ARBA" id="ARBA00023242"/>
    </source>
</evidence>
<keyword evidence="3 7" id="KW-0853">WD repeat</keyword>
<keyword evidence="4" id="KW-0677">Repeat</keyword>
<dbReference type="GO" id="GO:0032040">
    <property type="term" value="C:small-subunit processome"/>
    <property type="evidence" value="ECO:0007669"/>
    <property type="project" value="TreeGrafter"/>
</dbReference>
<evidence type="ECO:0000313" key="10">
    <source>
        <dbReference type="EMBL" id="KAF2731450.1"/>
    </source>
</evidence>
<dbReference type="Pfam" id="PF04158">
    <property type="entry name" value="Sof1"/>
    <property type="match status" value="1"/>
</dbReference>
<dbReference type="PRINTS" id="PR00320">
    <property type="entry name" value="GPROTEINBRPT"/>
</dbReference>
<evidence type="ECO:0000256" key="6">
    <source>
        <dbReference type="ARBA" id="ARBA00023274"/>
    </source>
</evidence>
<feature type="domain" description="Sof1-like protein" evidence="9">
    <location>
        <begin position="355"/>
        <end position="441"/>
    </location>
</feature>
<dbReference type="Proteomes" id="UP000799444">
    <property type="component" value="Unassembled WGS sequence"/>
</dbReference>
<dbReference type="FunFam" id="2.130.10.10:FF:000743">
    <property type="entry name" value="U3 small nucleolar RNA associated protein"/>
    <property type="match status" value="1"/>
</dbReference>
<protein>
    <submittedName>
        <fullName evidence="10">WD40 repeat-like protein</fullName>
    </submittedName>
</protein>
<evidence type="ECO:0000256" key="4">
    <source>
        <dbReference type="ARBA" id="ARBA00022737"/>
    </source>
</evidence>
<evidence type="ECO:0000256" key="7">
    <source>
        <dbReference type="PROSITE-ProRule" id="PRU00221"/>
    </source>
</evidence>
<dbReference type="InterPro" id="IPR020472">
    <property type="entry name" value="WD40_PAC1"/>
</dbReference>
<sequence>MKIKALSRSASSAQAPGSNVTRLSRNLDPDVHPFERAREYTRALNATKVERMFAQPFLASFEPGHVDGVYSFAKDPNSLEHFASGSGDGIVKLWDLTTREELWQAQAHENMVKGMCWTRQKQLITCGADRTIKLFDPYSTASKSRPTATWLGQGAFNSVSHHRSLPSFAAASSNISIYDVSRASGTPVQTLTWPTATDTVNAVSFNQSETSILGSCATDRAVILYDLRTNSPLHRNVLTFACNTLEWNPMEPFNFAVGSEDHNAYVFDMRNMKRALNVLKGHVAAVMSLDWSPTGEELITGSYDRSVRIWERAKGHARDVYHTKRMQRVFSVAWSPDSNYVLSGSDDGNVRLWRARASQRQGVKSYALRQKEEYDASLKQRYSHMPEIRRIQRHRHLPNVVKKAGEIKAEELKSIKRREENERRHTKKGKVRRTAEREKVILAREQ</sequence>
<dbReference type="InterPro" id="IPR015943">
    <property type="entry name" value="WD40/YVTN_repeat-like_dom_sf"/>
</dbReference>
<dbReference type="InterPro" id="IPR036322">
    <property type="entry name" value="WD40_repeat_dom_sf"/>
</dbReference>
<dbReference type="SUPFAM" id="SSF50978">
    <property type="entry name" value="WD40 repeat-like"/>
    <property type="match status" value="1"/>
</dbReference>
<dbReference type="SMART" id="SM00320">
    <property type="entry name" value="WD40"/>
    <property type="match status" value="7"/>
</dbReference>
<feature type="repeat" description="WD" evidence="7">
    <location>
        <begin position="279"/>
        <end position="311"/>
    </location>
</feature>
<dbReference type="InterPro" id="IPR051733">
    <property type="entry name" value="WD_repeat_DCAF13/WDSOF1"/>
</dbReference>
<dbReference type="OrthoDB" id="10249065at2759"/>
<name>A0A9P4QS38_9PLEO</name>
<evidence type="ECO:0000256" key="2">
    <source>
        <dbReference type="ARBA" id="ARBA00005649"/>
    </source>
</evidence>
<evidence type="ECO:0000256" key="8">
    <source>
        <dbReference type="SAM" id="MobiDB-lite"/>
    </source>
</evidence>
<evidence type="ECO:0000259" key="9">
    <source>
        <dbReference type="Pfam" id="PF04158"/>
    </source>
</evidence>
<feature type="compositionally biased region" description="Polar residues" evidence="8">
    <location>
        <begin position="8"/>
        <end position="24"/>
    </location>
</feature>
<evidence type="ECO:0000256" key="3">
    <source>
        <dbReference type="ARBA" id="ARBA00022574"/>
    </source>
</evidence>
<dbReference type="InterPro" id="IPR007287">
    <property type="entry name" value="Sof1"/>
</dbReference>
<dbReference type="CDD" id="cd00200">
    <property type="entry name" value="WD40"/>
    <property type="match status" value="1"/>
</dbReference>
<keyword evidence="5" id="KW-0539">Nucleus</keyword>
<dbReference type="AlphaFoldDB" id="A0A9P4QS38"/>
<reference evidence="10" key="1">
    <citation type="journal article" date="2020" name="Stud. Mycol.">
        <title>101 Dothideomycetes genomes: a test case for predicting lifestyles and emergence of pathogens.</title>
        <authorList>
            <person name="Haridas S."/>
            <person name="Albert R."/>
            <person name="Binder M."/>
            <person name="Bloem J."/>
            <person name="Labutti K."/>
            <person name="Salamov A."/>
            <person name="Andreopoulos B."/>
            <person name="Baker S."/>
            <person name="Barry K."/>
            <person name="Bills G."/>
            <person name="Bluhm B."/>
            <person name="Cannon C."/>
            <person name="Castanera R."/>
            <person name="Culley D."/>
            <person name="Daum C."/>
            <person name="Ezra D."/>
            <person name="Gonzalez J."/>
            <person name="Henrissat B."/>
            <person name="Kuo A."/>
            <person name="Liang C."/>
            <person name="Lipzen A."/>
            <person name="Lutzoni F."/>
            <person name="Magnuson J."/>
            <person name="Mondo S."/>
            <person name="Nolan M."/>
            <person name="Ohm R."/>
            <person name="Pangilinan J."/>
            <person name="Park H.-J."/>
            <person name="Ramirez L."/>
            <person name="Alfaro M."/>
            <person name="Sun H."/>
            <person name="Tritt A."/>
            <person name="Yoshinaga Y."/>
            <person name="Zwiers L.-H."/>
            <person name="Turgeon B."/>
            <person name="Goodwin S."/>
            <person name="Spatafora J."/>
            <person name="Crous P."/>
            <person name="Grigoriev I."/>
        </authorList>
    </citation>
    <scope>NUCLEOTIDE SEQUENCE</scope>
    <source>
        <strain evidence="10">CBS 125425</strain>
    </source>
</reference>
<dbReference type="PANTHER" id="PTHR22851:SF0">
    <property type="entry name" value="DDB1- AND CUL4-ASSOCIATED FACTOR 13"/>
    <property type="match status" value="1"/>
</dbReference>
<feature type="repeat" description="WD" evidence="7">
    <location>
        <begin position="322"/>
        <end position="363"/>
    </location>
</feature>
<keyword evidence="6" id="KW-0687">Ribonucleoprotein</keyword>
<dbReference type="PROSITE" id="PS50294">
    <property type="entry name" value="WD_REPEATS_REGION"/>
    <property type="match status" value="3"/>
</dbReference>
<accession>A0A9P4QS38</accession>
<dbReference type="EMBL" id="ML996195">
    <property type="protein sequence ID" value="KAF2731450.1"/>
    <property type="molecule type" value="Genomic_DNA"/>
</dbReference>
<dbReference type="PROSITE" id="PS50082">
    <property type="entry name" value="WD_REPEATS_2"/>
    <property type="match status" value="3"/>
</dbReference>
<feature type="region of interest" description="Disordered" evidence="8">
    <location>
        <begin position="1"/>
        <end position="27"/>
    </location>
</feature>
<proteinExistence type="inferred from homology"/>
<feature type="compositionally biased region" description="Basic and acidic residues" evidence="8">
    <location>
        <begin position="433"/>
        <end position="446"/>
    </location>
</feature>
<gene>
    <name evidence="10" type="ORF">EJ04DRAFT_514559</name>
</gene>
<feature type="repeat" description="WD" evidence="7">
    <location>
        <begin position="62"/>
        <end position="104"/>
    </location>
</feature>
<dbReference type="Gene3D" id="2.130.10.10">
    <property type="entry name" value="YVTN repeat-like/Quinoprotein amine dehydrogenase"/>
    <property type="match status" value="3"/>
</dbReference>